<keyword evidence="7" id="KW-1185">Reference proteome</keyword>
<proteinExistence type="predicted"/>
<dbReference type="PROSITE" id="PS00518">
    <property type="entry name" value="ZF_RING_1"/>
    <property type="match status" value="1"/>
</dbReference>
<dbReference type="SUPFAM" id="SSF57850">
    <property type="entry name" value="RING/U-box"/>
    <property type="match status" value="1"/>
</dbReference>
<keyword evidence="1" id="KW-0479">Metal-binding</keyword>
<sequence>MAESSDIIDLTSSFRLVEHFGLSNVVIDLLDTDDSFCIEVEDKDNSKPSARASEPTTAALTRKKIKKRKSVAASPIPEKNNKFGSCPICRDELGKNPLASTICGHVYCINCIQTSLKLQKNCPVCRKSLKVRNPYHPLYLST</sequence>
<dbReference type="PANTHER" id="PTHR23041:SF78">
    <property type="entry name" value="E3 UBIQUITIN-PROTEIN LIGASE RNF4"/>
    <property type="match status" value="1"/>
</dbReference>
<dbReference type="PROSITE" id="PS50089">
    <property type="entry name" value="ZF_RING_2"/>
    <property type="match status" value="1"/>
</dbReference>
<feature type="domain" description="RING-type" evidence="5">
    <location>
        <begin position="86"/>
        <end position="126"/>
    </location>
</feature>
<dbReference type="SMART" id="SM00184">
    <property type="entry name" value="RING"/>
    <property type="match status" value="1"/>
</dbReference>
<keyword evidence="3" id="KW-0862">Zinc</keyword>
<dbReference type="Gene3D" id="3.30.40.10">
    <property type="entry name" value="Zinc/RING finger domain, C3HC4 (zinc finger)"/>
    <property type="match status" value="1"/>
</dbReference>
<evidence type="ECO:0000256" key="2">
    <source>
        <dbReference type="ARBA" id="ARBA00022771"/>
    </source>
</evidence>
<dbReference type="InterPro" id="IPR017907">
    <property type="entry name" value="Znf_RING_CS"/>
</dbReference>
<dbReference type="Pfam" id="PF13923">
    <property type="entry name" value="zf-C3HC4_2"/>
    <property type="match status" value="1"/>
</dbReference>
<accession>A0AAD8E0X6</accession>
<evidence type="ECO:0000256" key="1">
    <source>
        <dbReference type="ARBA" id="ARBA00022723"/>
    </source>
</evidence>
<dbReference type="InterPro" id="IPR013083">
    <property type="entry name" value="Znf_RING/FYVE/PHD"/>
</dbReference>
<organism evidence="6 7">
    <name type="scientific">Mythimna separata</name>
    <name type="common">Oriental armyworm</name>
    <name type="synonym">Pseudaletia separata</name>
    <dbReference type="NCBI Taxonomy" id="271217"/>
    <lineage>
        <taxon>Eukaryota</taxon>
        <taxon>Metazoa</taxon>
        <taxon>Ecdysozoa</taxon>
        <taxon>Arthropoda</taxon>
        <taxon>Hexapoda</taxon>
        <taxon>Insecta</taxon>
        <taxon>Pterygota</taxon>
        <taxon>Neoptera</taxon>
        <taxon>Endopterygota</taxon>
        <taxon>Lepidoptera</taxon>
        <taxon>Glossata</taxon>
        <taxon>Ditrysia</taxon>
        <taxon>Noctuoidea</taxon>
        <taxon>Noctuidae</taxon>
        <taxon>Noctuinae</taxon>
        <taxon>Hadenini</taxon>
        <taxon>Mythimna</taxon>
    </lineage>
</organism>
<reference evidence="6" key="1">
    <citation type="submission" date="2023-03" db="EMBL/GenBank/DDBJ databases">
        <title>Chromosome-level genomes of two armyworms, Mythimna separata and Mythimna loreyi, provide insights into the biosynthesis and reception of sex pheromones.</title>
        <authorList>
            <person name="Zhao H."/>
        </authorList>
    </citation>
    <scope>NUCLEOTIDE SEQUENCE</scope>
    <source>
        <strain evidence="6">BeijingLab</strain>
        <tissue evidence="6">Pupa</tissue>
    </source>
</reference>
<protein>
    <recommendedName>
        <fullName evidence="5">RING-type domain-containing protein</fullName>
    </recommendedName>
</protein>
<gene>
    <name evidence="6" type="ORF">PYW07_007188</name>
</gene>
<evidence type="ECO:0000313" key="6">
    <source>
        <dbReference type="EMBL" id="KAJ8735568.1"/>
    </source>
</evidence>
<dbReference type="Proteomes" id="UP001231518">
    <property type="component" value="Chromosome 2"/>
</dbReference>
<dbReference type="PANTHER" id="PTHR23041">
    <property type="entry name" value="RING FINGER DOMAIN-CONTAINING"/>
    <property type="match status" value="1"/>
</dbReference>
<keyword evidence="2 4" id="KW-0863">Zinc-finger</keyword>
<name>A0AAD8E0X6_MYTSE</name>
<evidence type="ECO:0000256" key="4">
    <source>
        <dbReference type="PROSITE-ProRule" id="PRU00175"/>
    </source>
</evidence>
<evidence type="ECO:0000256" key="3">
    <source>
        <dbReference type="ARBA" id="ARBA00022833"/>
    </source>
</evidence>
<comment type="caution">
    <text evidence="6">The sequence shown here is derived from an EMBL/GenBank/DDBJ whole genome shotgun (WGS) entry which is preliminary data.</text>
</comment>
<dbReference type="InterPro" id="IPR001841">
    <property type="entry name" value="Znf_RING"/>
</dbReference>
<dbReference type="GO" id="GO:0008270">
    <property type="term" value="F:zinc ion binding"/>
    <property type="evidence" value="ECO:0007669"/>
    <property type="project" value="UniProtKB-KW"/>
</dbReference>
<evidence type="ECO:0000259" key="5">
    <source>
        <dbReference type="PROSITE" id="PS50089"/>
    </source>
</evidence>
<dbReference type="AlphaFoldDB" id="A0AAD8E0X6"/>
<dbReference type="InterPro" id="IPR047134">
    <property type="entry name" value="RNF4"/>
</dbReference>
<dbReference type="EMBL" id="JARGEI010000002">
    <property type="protein sequence ID" value="KAJ8735568.1"/>
    <property type="molecule type" value="Genomic_DNA"/>
</dbReference>
<evidence type="ECO:0000313" key="7">
    <source>
        <dbReference type="Proteomes" id="UP001231518"/>
    </source>
</evidence>